<evidence type="ECO:0000256" key="2">
    <source>
        <dbReference type="HAMAP-Rule" id="MF_00208"/>
    </source>
</evidence>
<dbReference type="UniPathway" id="UPA00219"/>
<dbReference type="Gene3D" id="3.40.1390.10">
    <property type="entry name" value="MurE/MurF, N-terminal domain"/>
    <property type="match status" value="1"/>
</dbReference>
<dbReference type="GO" id="GO:0051301">
    <property type="term" value="P:cell division"/>
    <property type="evidence" value="ECO:0007669"/>
    <property type="project" value="UniProtKB-KW"/>
</dbReference>
<feature type="binding site" evidence="2">
    <location>
        <position position="186"/>
    </location>
    <ligand>
        <name>UDP-N-acetyl-alpha-D-muramoyl-L-alanyl-D-glutamate</name>
        <dbReference type="ChEBI" id="CHEBI:83900"/>
    </ligand>
</feature>
<sequence length="492" mass="53296">MSTSQPVTLGEWLTAESIPAELAQQPLAPITLDSRRVESGHWYVITVLDSDKAQQFYLDAVERGAAMVLVDASLSVEEKAGCPVVRLAELKSRLGELMNGYFASPSRQMDVIGVTGTNGKTSVSQFIASALAFLGKPCAVLGTLGYGMPGQLQAATHTTPDIDRVHGVMAQMQVQQGAKAVAMEVSSHALTQGRVDGVTFQSAVFTNLSRDHLDYHGDMASYAVAKQRLFQCAELQHAVINLDDPWAASFIEVLAPTVNLVTYATEQDATIYLGLWHPEPDGMRLEFMTPRGRVSFSTPLLGRFNVSNLLAVAAVLYAQGYSVEQISAALAQVQRVPGRMESFRQQGKPLLVVDYAHTPDALVKALSALREHVQGRLWCVFGCGGDRDRGKRPLMAAAVESQADFIILTQDNPRTESSQQIIADTQAGFMTLDHVSIITDREAAIRYAVEHASPDDMVLIAGKGHEEYQDIAGVKHAFSDRTLAAELLGVAL</sequence>
<feature type="binding site" evidence="2">
    <location>
        <position position="32"/>
    </location>
    <ligand>
        <name>UDP-N-acetyl-alpha-D-muramoyl-L-alanyl-D-glutamate</name>
        <dbReference type="ChEBI" id="CHEBI:83900"/>
    </ligand>
</feature>
<feature type="domain" description="Mur ligase C-terminal" evidence="4">
    <location>
        <begin position="338"/>
        <end position="464"/>
    </location>
</feature>
<dbReference type="NCBIfam" id="NF001126">
    <property type="entry name" value="PRK00139.1-4"/>
    <property type="match status" value="1"/>
</dbReference>
<keyword evidence="2" id="KW-0067">ATP-binding</keyword>
<feature type="binding site" evidence="2">
    <location>
        <position position="466"/>
    </location>
    <ligand>
        <name>meso-2,6-diaminopimelate</name>
        <dbReference type="ChEBI" id="CHEBI:57791"/>
    </ligand>
</feature>
<feature type="binding site" evidence="2">
    <location>
        <position position="194"/>
    </location>
    <ligand>
        <name>UDP-N-acetyl-alpha-D-muramoyl-L-alanyl-D-glutamate</name>
        <dbReference type="ChEBI" id="CHEBI:83900"/>
    </ligand>
</feature>
<dbReference type="GO" id="GO:0005737">
    <property type="term" value="C:cytoplasm"/>
    <property type="evidence" value="ECO:0007669"/>
    <property type="project" value="UniProtKB-SubCell"/>
</dbReference>
<keyword evidence="2 3" id="KW-0133">Cell shape</keyword>
<protein>
    <recommendedName>
        <fullName evidence="2">UDP-N-acetylmuramoyl-L-alanyl-D-glutamate--2,6-diaminopimelate ligase</fullName>
        <ecNumber evidence="2">6.3.2.13</ecNumber>
    </recommendedName>
    <alternativeName>
        <fullName evidence="2">Meso-A2pm-adding enzyme</fullName>
    </alternativeName>
    <alternativeName>
        <fullName evidence="2">Meso-diaminopimelate-adding enzyme</fullName>
    </alternativeName>
    <alternativeName>
        <fullName evidence="2">UDP-MurNAc-L-Ala-D-Glu:meso-diaminopimelate ligase</fullName>
    </alternativeName>
    <alternativeName>
        <fullName evidence="2">UDP-MurNAc-tripeptide synthetase</fullName>
    </alternativeName>
    <alternativeName>
        <fullName evidence="2">UDP-N-acetylmuramyl-tripeptide synthetase</fullName>
    </alternativeName>
</protein>
<dbReference type="EC" id="6.3.2.13" evidence="2"/>
<dbReference type="GO" id="GO:0005524">
    <property type="term" value="F:ATP binding"/>
    <property type="evidence" value="ECO:0007669"/>
    <property type="project" value="UniProtKB-UniRule"/>
</dbReference>
<keyword evidence="2 6" id="KW-0436">Ligase</keyword>
<name>A0A2S5KJL3_9PROT</name>
<dbReference type="InterPro" id="IPR036565">
    <property type="entry name" value="Mur-like_cat_sf"/>
</dbReference>
<comment type="similarity">
    <text evidence="1 2">Belongs to the MurCDEF family. MurE subfamily.</text>
</comment>
<keyword evidence="2 3" id="KW-0573">Peptidoglycan synthesis</keyword>
<comment type="caution">
    <text evidence="6">The sequence shown here is derived from an EMBL/GenBank/DDBJ whole genome shotgun (WGS) entry which is preliminary data.</text>
</comment>
<dbReference type="SUPFAM" id="SSF53244">
    <property type="entry name" value="MurD-like peptide ligases, peptide-binding domain"/>
    <property type="match status" value="1"/>
</dbReference>
<dbReference type="Pfam" id="PF02875">
    <property type="entry name" value="Mur_ligase_C"/>
    <property type="match status" value="1"/>
</dbReference>
<feature type="binding site" evidence="2">
    <location>
        <position position="34"/>
    </location>
    <ligand>
        <name>UDP-N-acetyl-alpha-D-muramoyl-L-alanyl-D-glutamate</name>
        <dbReference type="ChEBI" id="CHEBI:83900"/>
    </ligand>
</feature>
<comment type="cofactor">
    <cofactor evidence="2">
        <name>Mg(2+)</name>
        <dbReference type="ChEBI" id="CHEBI:18420"/>
    </cofactor>
</comment>
<keyword evidence="2" id="KW-0963">Cytoplasm</keyword>
<evidence type="ECO:0000313" key="7">
    <source>
        <dbReference type="Proteomes" id="UP000238196"/>
    </source>
</evidence>
<feature type="domain" description="Mur ligase central" evidence="5">
    <location>
        <begin position="114"/>
        <end position="315"/>
    </location>
</feature>
<dbReference type="Proteomes" id="UP000238196">
    <property type="component" value="Unassembled WGS sequence"/>
</dbReference>
<evidence type="ECO:0000259" key="4">
    <source>
        <dbReference type="Pfam" id="PF02875"/>
    </source>
</evidence>
<feature type="binding site" evidence="2">
    <location>
        <position position="387"/>
    </location>
    <ligand>
        <name>meso-2,6-diaminopimelate</name>
        <dbReference type="ChEBI" id="CHEBI:57791"/>
    </ligand>
</feature>
<evidence type="ECO:0000256" key="1">
    <source>
        <dbReference type="ARBA" id="ARBA00005898"/>
    </source>
</evidence>
<dbReference type="InterPro" id="IPR013221">
    <property type="entry name" value="Mur_ligase_cen"/>
</dbReference>
<feature type="binding site" evidence="2">
    <location>
        <begin position="116"/>
        <end position="122"/>
    </location>
    <ligand>
        <name>ATP</name>
        <dbReference type="ChEBI" id="CHEBI:30616"/>
    </ligand>
</feature>
<dbReference type="PANTHER" id="PTHR23135">
    <property type="entry name" value="MUR LIGASE FAMILY MEMBER"/>
    <property type="match status" value="1"/>
</dbReference>
<comment type="caution">
    <text evidence="2">Lacks conserved residue(s) required for the propagation of feature annotation.</text>
</comment>
<dbReference type="NCBIfam" id="TIGR01085">
    <property type="entry name" value="murE"/>
    <property type="match status" value="1"/>
</dbReference>
<dbReference type="InterPro" id="IPR005761">
    <property type="entry name" value="UDP-N-AcMur-Glu-dNH2Pim_ligase"/>
</dbReference>
<dbReference type="GO" id="GO:0008360">
    <property type="term" value="P:regulation of cell shape"/>
    <property type="evidence" value="ECO:0007669"/>
    <property type="project" value="UniProtKB-KW"/>
</dbReference>
<feature type="binding site" evidence="2">
    <location>
        <begin position="158"/>
        <end position="159"/>
    </location>
    <ligand>
        <name>UDP-N-acetyl-alpha-D-muramoyl-L-alanyl-D-glutamate</name>
        <dbReference type="ChEBI" id="CHEBI:83900"/>
    </ligand>
</feature>
<dbReference type="PANTHER" id="PTHR23135:SF4">
    <property type="entry name" value="UDP-N-ACETYLMURAMOYL-L-ALANYL-D-GLUTAMATE--2,6-DIAMINOPIMELATE LIGASE MURE HOMOLOG, CHLOROPLASTIC"/>
    <property type="match status" value="1"/>
</dbReference>
<accession>A0A2S5KJL3</accession>
<feature type="binding site" evidence="2">
    <location>
        <position position="462"/>
    </location>
    <ligand>
        <name>meso-2,6-diaminopimelate</name>
        <dbReference type="ChEBI" id="CHEBI:57791"/>
    </ligand>
</feature>
<comment type="catalytic activity">
    <reaction evidence="2">
        <text>UDP-N-acetyl-alpha-D-muramoyl-L-alanyl-D-glutamate + meso-2,6-diaminopimelate + ATP = UDP-N-acetyl-alpha-D-muramoyl-L-alanyl-gamma-D-glutamyl-meso-2,6-diaminopimelate + ADP + phosphate + H(+)</text>
        <dbReference type="Rhea" id="RHEA:23676"/>
        <dbReference type="ChEBI" id="CHEBI:15378"/>
        <dbReference type="ChEBI" id="CHEBI:30616"/>
        <dbReference type="ChEBI" id="CHEBI:43474"/>
        <dbReference type="ChEBI" id="CHEBI:57791"/>
        <dbReference type="ChEBI" id="CHEBI:83900"/>
        <dbReference type="ChEBI" id="CHEBI:83905"/>
        <dbReference type="ChEBI" id="CHEBI:456216"/>
        <dbReference type="EC" id="6.3.2.13"/>
    </reaction>
</comment>
<dbReference type="GO" id="GO:0000287">
    <property type="term" value="F:magnesium ion binding"/>
    <property type="evidence" value="ECO:0007669"/>
    <property type="project" value="UniProtKB-UniRule"/>
</dbReference>
<feature type="short sequence motif" description="Meso-diaminopimelate recognition motif" evidence="2">
    <location>
        <begin position="411"/>
        <end position="414"/>
    </location>
</feature>
<dbReference type="GO" id="GO:0009252">
    <property type="term" value="P:peptidoglycan biosynthetic process"/>
    <property type="evidence" value="ECO:0007669"/>
    <property type="project" value="UniProtKB-UniRule"/>
</dbReference>
<dbReference type="Pfam" id="PF08245">
    <property type="entry name" value="Mur_ligase_M"/>
    <property type="match status" value="1"/>
</dbReference>
<organism evidence="6 7">
    <name type="scientific">Proteobacteria bacterium 228</name>
    <dbReference type="NCBI Taxonomy" id="2083153"/>
    <lineage>
        <taxon>Bacteria</taxon>
        <taxon>Pseudomonadati</taxon>
        <taxon>Pseudomonadota</taxon>
    </lineage>
</organism>
<dbReference type="GO" id="GO:0071555">
    <property type="term" value="P:cell wall organization"/>
    <property type="evidence" value="ECO:0007669"/>
    <property type="project" value="UniProtKB-KW"/>
</dbReference>
<dbReference type="OrthoDB" id="5287761at2"/>
<feature type="binding site" evidence="2">
    <location>
        <position position="192"/>
    </location>
    <ligand>
        <name>UDP-N-acetyl-alpha-D-muramoyl-L-alanyl-D-glutamate</name>
        <dbReference type="ChEBI" id="CHEBI:83900"/>
    </ligand>
</feature>
<evidence type="ECO:0000259" key="5">
    <source>
        <dbReference type="Pfam" id="PF08245"/>
    </source>
</evidence>
<feature type="modified residue" description="N6-carboxylysine" evidence="2">
    <location>
        <position position="226"/>
    </location>
</feature>
<comment type="PTM">
    <text evidence="2">Carboxylation is probably crucial for Mg(2+) binding and, consequently, for the gamma-phosphate positioning of ATP.</text>
</comment>
<dbReference type="Gene3D" id="3.90.190.20">
    <property type="entry name" value="Mur ligase, C-terminal domain"/>
    <property type="match status" value="1"/>
</dbReference>
<dbReference type="InterPro" id="IPR035911">
    <property type="entry name" value="MurE/MurF_N"/>
</dbReference>
<keyword evidence="2 3" id="KW-0132">Cell division</keyword>
<gene>
    <name evidence="2" type="primary">murE</name>
    <name evidence="6" type="ORF">C4K68_24060</name>
</gene>
<dbReference type="SUPFAM" id="SSF53623">
    <property type="entry name" value="MurD-like peptide ligases, catalytic domain"/>
    <property type="match status" value="1"/>
</dbReference>
<dbReference type="InterPro" id="IPR036615">
    <property type="entry name" value="Mur_ligase_C_dom_sf"/>
</dbReference>
<keyword evidence="2" id="KW-0460">Magnesium</keyword>
<dbReference type="SUPFAM" id="SSF63418">
    <property type="entry name" value="MurE/MurF N-terminal domain"/>
    <property type="match status" value="1"/>
</dbReference>
<evidence type="ECO:0000256" key="3">
    <source>
        <dbReference type="RuleBase" id="RU004135"/>
    </source>
</evidence>
<feature type="binding site" evidence="2">
    <location>
        <begin position="411"/>
        <end position="414"/>
    </location>
    <ligand>
        <name>meso-2,6-diaminopimelate</name>
        <dbReference type="ChEBI" id="CHEBI:57791"/>
    </ligand>
</feature>
<comment type="function">
    <text evidence="2">Catalyzes the addition of meso-diaminopimelic acid to the nucleotide precursor UDP-N-acetylmuramoyl-L-alanyl-D-glutamate (UMAG) in the biosynthesis of bacterial cell-wall peptidoglycan.</text>
</comment>
<dbReference type="AlphaFoldDB" id="A0A2S5KJL3"/>
<evidence type="ECO:0000313" key="6">
    <source>
        <dbReference type="EMBL" id="PPC74803.1"/>
    </source>
</evidence>
<dbReference type="HAMAP" id="MF_00208">
    <property type="entry name" value="MurE"/>
    <property type="match status" value="1"/>
</dbReference>
<dbReference type="InterPro" id="IPR004101">
    <property type="entry name" value="Mur_ligase_C"/>
</dbReference>
<dbReference type="GO" id="GO:0008765">
    <property type="term" value="F:UDP-N-acetylmuramoylalanyl-D-glutamate-2,6-diaminopimelate ligase activity"/>
    <property type="evidence" value="ECO:0007669"/>
    <property type="project" value="UniProtKB-UniRule"/>
</dbReference>
<reference evidence="6 7" key="1">
    <citation type="submission" date="2018-02" db="EMBL/GenBank/DDBJ databases">
        <title>novel marine gammaproteobacteria from coastal saline agro ecosystem.</title>
        <authorList>
            <person name="Krishnan R."/>
            <person name="Ramesh Kumar N."/>
        </authorList>
    </citation>
    <scope>NUCLEOTIDE SEQUENCE [LARGE SCALE GENOMIC DNA]</scope>
    <source>
        <strain evidence="6 7">228</strain>
    </source>
</reference>
<keyword evidence="2" id="KW-0547">Nucleotide-binding</keyword>
<keyword evidence="2 3" id="KW-0961">Cell wall biogenesis/degradation</keyword>
<keyword evidence="2 3" id="KW-0131">Cell cycle</keyword>
<proteinExistence type="inferred from homology"/>
<dbReference type="EMBL" id="PRLP01000127">
    <property type="protein sequence ID" value="PPC74803.1"/>
    <property type="molecule type" value="Genomic_DNA"/>
</dbReference>
<dbReference type="Gene3D" id="3.40.1190.10">
    <property type="entry name" value="Mur-like, catalytic domain"/>
    <property type="match status" value="1"/>
</dbReference>
<comment type="pathway">
    <text evidence="2 3">Cell wall biogenesis; peptidoglycan biosynthesis.</text>
</comment>
<comment type="subcellular location">
    <subcellularLocation>
        <location evidence="2 3">Cytoplasm</location>
    </subcellularLocation>
</comment>